<evidence type="ECO:0000256" key="13">
    <source>
        <dbReference type="ARBA" id="ARBA00023369"/>
    </source>
</evidence>
<keyword evidence="12" id="KW-0325">Glycoprotein</keyword>
<comment type="catalytic activity">
    <reaction evidence="34">
        <text>1-hexadecanoyl-2-(9Z-octadecenoyl)-sn-glycero-3-phosphoethanolamine + H2O = 1-hexadecanoyl-sn-glycero-3-phosphoethanolamine + (9Z)-octadecenoate + H(+)</text>
        <dbReference type="Rhea" id="RHEA:40911"/>
        <dbReference type="ChEBI" id="CHEBI:15377"/>
        <dbReference type="ChEBI" id="CHEBI:15378"/>
        <dbReference type="ChEBI" id="CHEBI:30823"/>
        <dbReference type="ChEBI" id="CHEBI:73004"/>
        <dbReference type="ChEBI" id="CHEBI:73007"/>
    </reaction>
    <physiologicalReaction direction="left-to-right" evidence="34">
        <dbReference type="Rhea" id="RHEA:40912"/>
    </physiologicalReaction>
</comment>
<dbReference type="InterPro" id="IPR038885">
    <property type="entry name" value="PLB1"/>
</dbReference>
<feature type="non-terminal residue" evidence="43">
    <location>
        <position position="414"/>
    </location>
</feature>
<evidence type="ECO:0000256" key="30">
    <source>
        <dbReference type="ARBA" id="ARBA00048362"/>
    </source>
</evidence>
<evidence type="ECO:0000256" key="25">
    <source>
        <dbReference type="ARBA" id="ARBA00048011"/>
    </source>
</evidence>
<dbReference type="SUPFAM" id="SSF52266">
    <property type="entry name" value="SGNH hydrolase"/>
    <property type="match status" value="1"/>
</dbReference>
<evidence type="ECO:0000256" key="4">
    <source>
        <dbReference type="ARBA" id="ARBA00022475"/>
    </source>
</evidence>
<evidence type="ECO:0000256" key="17">
    <source>
        <dbReference type="ARBA" id="ARBA00031182"/>
    </source>
</evidence>
<keyword evidence="5" id="KW-0812">Transmembrane</keyword>
<comment type="catalytic activity">
    <reaction evidence="41">
        <text>1,3-di-(9Z-octadecenoyl)-glycerol + H2O = 1-(9Z-octadecenoyl)-glycerol + (9Z)-octadecenoate + H(+)</text>
        <dbReference type="Rhea" id="RHEA:39939"/>
        <dbReference type="ChEBI" id="CHEBI:15377"/>
        <dbReference type="ChEBI" id="CHEBI:15378"/>
        <dbReference type="ChEBI" id="CHEBI:30823"/>
        <dbReference type="ChEBI" id="CHEBI:75342"/>
        <dbReference type="ChEBI" id="CHEBI:75735"/>
    </reaction>
    <physiologicalReaction direction="left-to-right" evidence="41">
        <dbReference type="Rhea" id="RHEA:39940"/>
    </physiologicalReaction>
</comment>
<evidence type="ECO:0000256" key="14">
    <source>
        <dbReference type="ARBA" id="ARBA00023408"/>
    </source>
</evidence>
<evidence type="ECO:0000256" key="5">
    <source>
        <dbReference type="ARBA" id="ARBA00022692"/>
    </source>
</evidence>
<organism evidence="43 44">
    <name type="scientific">Diploptera punctata</name>
    <name type="common">Pacific beetle cockroach</name>
    <dbReference type="NCBI Taxonomy" id="6984"/>
    <lineage>
        <taxon>Eukaryota</taxon>
        <taxon>Metazoa</taxon>
        <taxon>Ecdysozoa</taxon>
        <taxon>Arthropoda</taxon>
        <taxon>Hexapoda</taxon>
        <taxon>Insecta</taxon>
        <taxon>Pterygota</taxon>
        <taxon>Neoptera</taxon>
        <taxon>Polyneoptera</taxon>
        <taxon>Dictyoptera</taxon>
        <taxon>Blattodea</taxon>
        <taxon>Blaberoidea</taxon>
        <taxon>Blaberidae</taxon>
        <taxon>Diplopterinae</taxon>
        <taxon>Diploptera</taxon>
    </lineage>
</organism>
<protein>
    <recommendedName>
        <fullName evidence="3">Phospholipase B1, membrane-associated</fullName>
    </recommendedName>
    <alternativeName>
        <fullName evidence="16">Lysophospholipase</fullName>
    </alternativeName>
    <alternativeName>
        <fullName evidence="17">Phospholipase A2</fullName>
    </alternativeName>
    <alternativeName>
        <fullName evidence="19">Phospholipase B/lipase</fullName>
    </alternativeName>
    <alternativeName>
        <fullName evidence="18">Triacylglycerol lipase</fullName>
    </alternativeName>
</protein>
<dbReference type="GO" id="GO:0004623">
    <property type="term" value="F:phospholipase A2 activity"/>
    <property type="evidence" value="ECO:0007669"/>
    <property type="project" value="UniProtKB-EC"/>
</dbReference>
<dbReference type="GO" id="GO:0006644">
    <property type="term" value="P:phospholipid metabolic process"/>
    <property type="evidence" value="ECO:0007669"/>
    <property type="project" value="TreeGrafter"/>
</dbReference>
<evidence type="ECO:0000256" key="37">
    <source>
        <dbReference type="ARBA" id="ARBA00048869"/>
    </source>
</evidence>
<dbReference type="InterPro" id="IPR036514">
    <property type="entry name" value="SGNH_hydro_sf"/>
</dbReference>
<keyword evidence="7" id="KW-0677">Repeat</keyword>
<dbReference type="InterPro" id="IPR035547">
    <property type="entry name" value="Phospholipase_B"/>
</dbReference>
<evidence type="ECO:0000256" key="18">
    <source>
        <dbReference type="ARBA" id="ARBA00031485"/>
    </source>
</evidence>
<comment type="similarity">
    <text evidence="2">Belongs to the 'GDSL' lipolytic enzyme family. Phospholipase B1 subfamily.</text>
</comment>
<evidence type="ECO:0000256" key="19">
    <source>
        <dbReference type="ARBA" id="ARBA00033022"/>
    </source>
</evidence>
<evidence type="ECO:0000256" key="42">
    <source>
        <dbReference type="ARBA" id="ARBA00049461"/>
    </source>
</evidence>
<comment type="catalytic activity">
    <reaction evidence="32">
        <text>1,2,3-tri-(9Z-octadecenoyl)-glycerol + H2O = di-(9Z)-octadecenoylglycerol + (9Z)-octadecenoate + H(+)</text>
        <dbReference type="Rhea" id="RHEA:38575"/>
        <dbReference type="ChEBI" id="CHEBI:15377"/>
        <dbReference type="ChEBI" id="CHEBI:15378"/>
        <dbReference type="ChEBI" id="CHEBI:30823"/>
        <dbReference type="ChEBI" id="CHEBI:53753"/>
        <dbReference type="ChEBI" id="CHEBI:75945"/>
    </reaction>
    <physiologicalReaction direction="left-to-right" evidence="32">
        <dbReference type="Rhea" id="RHEA:38576"/>
    </physiologicalReaction>
</comment>
<comment type="catalytic activity">
    <reaction evidence="42">
        <text>2-(9Z-octadecenoyl)-glycerol + H2O = glycerol + (9Z)-octadecenoate + H(+)</text>
        <dbReference type="Rhea" id="RHEA:38491"/>
        <dbReference type="ChEBI" id="CHEBI:15377"/>
        <dbReference type="ChEBI" id="CHEBI:15378"/>
        <dbReference type="ChEBI" id="CHEBI:17754"/>
        <dbReference type="ChEBI" id="CHEBI:30823"/>
        <dbReference type="ChEBI" id="CHEBI:73990"/>
    </reaction>
    <physiologicalReaction direction="left-to-right" evidence="42">
        <dbReference type="Rhea" id="RHEA:38492"/>
    </physiologicalReaction>
</comment>
<evidence type="ECO:0000256" key="15">
    <source>
        <dbReference type="ARBA" id="ARBA00023422"/>
    </source>
</evidence>
<evidence type="ECO:0000256" key="41">
    <source>
        <dbReference type="ARBA" id="ARBA00049372"/>
    </source>
</evidence>
<keyword evidence="9" id="KW-1133">Transmembrane helix</keyword>
<keyword evidence="44" id="KW-1185">Reference proteome</keyword>
<comment type="catalytic activity">
    <reaction evidence="22">
        <text>1,3-dihexadecanoyl-2-(9Z-octadecenoyl)glycerol + H2O = 1-hexadecanoyl-2-(9Z-octadecenoyl)-glycerol + hexadecanoate + H(+)</text>
        <dbReference type="Rhea" id="RHEA:40979"/>
        <dbReference type="ChEBI" id="CHEBI:7896"/>
        <dbReference type="ChEBI" id="CHEBI:15377"/>
        <dbReference type="ChEBI" id="CHEBI:15378"/>
        <dbReference type="ChEBI" id="CHEBI:75585"/>
        <dbReference type="ChEBI" id="CHEBI:75688"/>
    </reaction>
    <physiologicalReaction direction="left-to-right" evidence="22">
        <dbReference type="Rhea" id="RHEA:40980"/>
    </physiologicalReaction>
</comment>
<evidence type="ECO:0000256" key="29">
    <source>
        <dbReference type="ARBA" id="ARBA00048227"/>
    </source>
</evidence>
<evidence type="ECO:0000256" key="12">
    <source>
        <dbReference type="ARBA" id="ARBA00023180"/>
    </source>
</evidence>
<evidence type="ECO:0000256" key="10">
    <source>
        <dbReference type="ARBA" id="ARBA00023098"/>
    </source>
</evidence>
<evidence type="ECO:0000256" key="34">
    <source>
        <dbReference type="ARBA" id="ARBA00048613"/>
    </source>
</evidence>
<comment type="catalytic activity">
    <reaction evidence="31">
        <text>1-octadecanoyl-2-(9Z,12Z)-octadecadienoyl-sn-glycerol + H2O = 1-octadecanoyl-sn-glycerol + (9Z,12Z)-octadecadienoate + H(+)</text>
        <dbReference type="Rhea" id="RHEA:40927"/>
        <dbReference type="ChEBI" id="CHEBI:15377"/>
        <dbReference type="ChEBI" id="CHEBI:15378"/>
        <dbReference type="ChEBI" id="CHEBI:30245"/>
        <dbReference type="ChEBI" id="CHEBI:75550"/>
        <dbReference type="ChEBI" id="CHEBI:77097"/>
    </reaction>
    <physiologicalReaction direction="left-to-right" evidence="31">
        <dbReference type="Rhea" id="RHEA:40928"/>
    </physiologicalReaction>
</comment>
<comment type="catalytic activity">
    <reaction evidence="21">
        <text>1-hexadecanoyl-2-(9Z)-octadecenoyl-3-octadecanoyl-sn-glycerol + H2O = 2-(9Z-octadecenoyl)-3-octadecanoyl-sn-glycerol + hexadecanoate + H(+)</text>
        <dbReference type="Rhea" id="RHEA:41107"/>
        <dbReference type="ChEBI" id="CHEBI:7896"/>
        <dbReference type="ChEBI" id="CHEBI:15377"/>
        <dbReference type="ChEBI" id="CHEBI:15378"/>
        <dbReference type="ChEBI" id="CHEBI:75558"/>
        <dbReference type="ChEBI" id="CHEBI:77623"/>
    </reaction>
    <physiologicalReaction direction="left-to-right" evidence="21">
        <dbReference type="Rhea" id="RHEA:41108"/>
    </physiologicalReaction>
</comment>
<comment type="caution">
    <text evidence="43">The sequence shown here is derived from an EMBL/GenBank/DDBJ whole genome shotgun (WGS) entry which is preliminary data.</text>
</comment>
<dbReference type="Pfam" id="PF00657">
    <property type="entry name" value="Lipase_GDSL"/>
    <property type="match status" value="1"/>
</dbReference>
<accession>A0AAD7Z968</accession>
<dbReference type="GO" id="GO:0004622">
    <property type="term" value="F:phosphatidylcholine lysophospholipase activity"/>
    <property type="evidence" value="ECO:0007669"/>
    <property type="project" value="UniProtKB-EC"/>
</dbReference>
<evidence type="ECO:0000256" key="35">
    <source>
        <dbReference type="ARBA" id="ARBA00048656"/>
    </source>
</evidence>
<comment type="catalytic activity">
    <reaction evidence="15">
        <text>a 1,2-diacyl-sn-glycero-3-phosphocholine + H2O = a 1-acyl-sn-glycero-3-phosphocholine + a fatty acid + H(+)</text>
        <dbReference type="Rhea" id="RHEA:15801"/>
        <dbReference type="ChEBI" id="CHEBI:15377"/>
        <dbReference type="ChEBI" id="CHEBI:15378"/>
        <dbReference type="ChEBI" id="CHEBI:28868"/>
        <dbReference type="ChEBI" id="CHEBI:57643"/>
        <dbReference type="ChEBI" id="CHEBI:58168"/>
        <dbReference type="EC" id="3.1.1.4"/>
    </reaction>
    <physiologicalReaction direction="left-to-right" evidence="15">
        <dbReference type="Rhea" id="RHEA:15802"/>
    </physiologicalReaction>
</comment>
<evidence type="ECO:0000256" key="38">
    <source>
        <dbReference type="ARBA" id="ARBA00048872"/>
    </source>
</evidence>
<keyword evidence="4" id="KW-1003">Cell membrane</keyword>
<evidence type="ECO:0000256" key="20">
    <source>
        <dbReference type="ARBA" id="ARBA00045916"/>
    </source>
</evidence>
<evidence type="ECO:0000256" key="33">
    <source>
        <dbReference type="ARBA" id="ARBA00048454"/>
    </source>
</evidence>
<evidence type="ECO:0000256" key="11">
    <source>
        <dbReference type="ARBA" id="ARBA00023136"/>
    </source>
</evidence>
<comment type="catalytic activity">
    <reaction evidence="29">
        <text>1,2-dihexadecanoyl-sn-glycero-3-phosphocholine + H2O = 1-hexadecanoyl-sn-glycero-3-phosphocholine + hexadecanoate + H(+)</text>
        <dbReference type="Rhea" id="RHEA:41223"/>
        <dbReference type="ChEBI" id="CHEBI:7896"/>
        <dbReference type="ChEBI" id="CHEBI:15377"/>
        <dbReference type="ChEBI" id="CHEBI:15378"/>
        <dbReference type="ChEBI" id="CHEBI:72998"/>
        <dbReference type="ChEBI" id="CHEBI:72999"/>
    </reaction>
    <physiologicalReaction direction="left-to-right" evidence="29">
        <dbReference type="Rhea" id="RHEA:41224"/>
    </physiologicalReaction>
</comment>
<comment type="function">
    <text evidence="20">Calcium-independent membrane-associated phospholipase that catalyzes complete diacylation of phospholipids by hydrolyzing both sn-1 and sn-2 fatty acyl chains attached to the glycerol backbone (phospholipase B activity). Has dual phospholipase and lysophospholipase activities toward diacylphospholipids. Preferentially cleaves sn-2 ester bonds over sn-1 bonds. Acts as a lipase toward glycerolipid substrates. Hydrolyzes fatty acyl chains of diacylglycerols with preference for the sn-2 position and of triacylglycerols with not positional selectivity. May also hydrolyze long chain retinyl esters such as retinyl palmitate. May contribute to digestion of dietary phospholipids, glycerolipids and retinoids, facilitating lipid absorption at the brush border.</text>
</comment>
<dbReference type="GO" id="GO:0004806">
    <property type="term" value="F:triacylglycerol lipase activity"/>
    <property type="evidence" value="ECO:0007669"/>
    <property type="project" value="UniProtKB-EC"/>
</dbReference>
<evidence type="ECO:0000256" key="7">
    <source>
        <dbReference type="ARBA" id="ARBA00022737"/>
    </source>
</evidence>
<evidence type="ECO:0000256" key="40">
    <source>
        <dbReference type="ARBA" id="ARBA00049363"/>
    </source>
</evidence>
<reference evidence="43" key="1">
    <citation type="journal article" date="2023" name="IScience">
        <title>Live-bearing cockroach genome reveals convergent evolutionary mechanisms linked to viviparity in insects and beyond.</title>
        <authorList>
            <person name="Fouks B."/>
            <person name="Harrison M.C."/>
            <person name="Mikhailova A.A."/>
            <person name="Marchal E."/>
            <person name="English S."/>
            <person name="Carruthers M."/>
            <person name="Jennings E.C."/>
            <person name="Chiamaka E.L."/>
            <person name="Frigard R.A."/>
            <person name="Pippel M."/>
            <person name="Attardo G.M."/>
            <person name="Benoit J.B."/>
            <person name="Bornberg-Bauer E."/>
            <person name="Tobe S.S."/>
        </authorList>
    </citation>
    <scope>NUCLEOTIDE SEQUENCE</scope>
    <source>
        <strain evidence="43">Stay&amp;Tobe</strain>
    </source>
</reference>
<comment type="catalytic activity">
    <reaction evidence="38">
        <text>1-O-hexadecyl-2-(9Z)-octadecenoyl-sn-glycero-3-phosphocholine + H2O = 1-O-hexadecyl-sn-glycero-3-phosphocholine + (9Z)-octadecenoate + H(+)</text>
        <dbReference type="Rhea" id="RHEA:40915"/>
        <dbReference type="ChEBI" id="CHEBI:15377"/>
        <dbReference type="ChEBI" id="CHEBI:15378"/>
        <dbReference type="ChEBI" id="CHEBI:30823"/>
        <dbReference type="ChEBI" id="CHEBI:34112"/>
        <dbReference type="ChEBI" id="CHEBI:64496"/>
    </reaction>
    <physiologicalReaction direction="left-to-right" evidence="38">
        <dbReference type="Rhea" id="RHEA:40916"/>
    </physiologicalReaction>
</comment>
<proteinExistence type="inferred from homology"/>
<evidence type="ECO:0000256" key="6">
    <source>
        <dbReference type="ARBA" id="ARBA00022729"/>
    </source>
</evidence>
<evidence type="ECO:0000256" key="23">
    <source>
        <dbReference type="ARBA" id="ARBA00047438"/>
    </source>
</evidence>
<comment type="catalytic activity">
    <reaction evidence="23">
        <text>1-(9Z-octadecenoyl)-glycerol + H2O = glycerol + (9Z)-octadecenoate + H(+)</text>
        <dbReference type="Rhea" id="RHEA:38487"/>
        <dbReference type="ChEBI" id="CHEBI:15377"/>
        <dbReference type="ChEBI" id="CHEBI:15378"/>
        <dbReference type="ChEBI" id="CHEBI:17754"/>
        <dbReference type="ChEBI" id="CHEBI:30823"/>
        <dbReference type="ChEBI" id="CHEBI:75342"/>
    </reaction>
    <physiologicalReaction direction="left-to-right" evidence="23">
        <dbReference type="Rhea" id="RHEA:38488"/>
    </physiologicalReaction>
</comment>
<comment type="catalytic activity">
    <reaction evidence="24">
        <text>1-hexadecanoyl-2-(9Z)-octadecenoyl-3-octadecanoyl-sn-glycerol + H2O = 1-hexadecanoyl-2-(9Z-octadecenoyl)-sn-glycerol + octadecanoate + H(+)</text>
        <dbReference type="Rhea" id="RHEA:41111"/>
        <dbReference type="ChEBI" id="CHEBI:15377"/>
        <dbReference type="ChEBI" id="CHEBI:15378"/>
        <dbReference type="ChEBI" id="CHEBI:25629"/>
        <dbReference type="ChEBI" id="CHEBI:75466"/>
        <dbReference type="ChEBI" id="CHEBI:77623"/>
    </reaction>
    <physiologicalReaction direction="left-to-right" evidence="24">
        <dbReference type="Rhea" id="RHEA:41112"/>
    </physiologicalReaction>
</comment>
<comment type="catalytic activity">
    <reaction evidence="25">
        <text>2,3-di-(9Z)-octadecenoyl-sn-glycerol + H2O = 3-(9Z-octadecenoyl)-sn-glycerol + (9Z)-octadecenoate + H(+)</text>
        <dbReference type="Rhea" id="RHEA:42604"/>
        <dbReference type="ChEBI" id="CHEBI:15377"/>
        <dbReference type="ChEBI" id="CHEBI:15378"/>
        <dbReference type="ChEBI" id="CHEBI:30823"/>
        <dbReference type="ChEBI" id="CHEBI:75824"/>
        <dbReference type="ChEBI" id="CHEBI:75938"/>
    </reaction>
    <physiologicalReaction direction="left-to-right" evidence="25">
        <dbReference type="Rhea" id="RHEA:42605"/>
    </physiologicalReaction>
</comment>
<evidence type="ECO:0000256" key="1">
    <source>
        <dbReference type="ARBA" id="ARBA00004247"/>
    </source>
</evidence>
<evidence type="ECO:0000256" key="28">
    <source>
        <dbReference type="ARBA" id="ARBA00048058"/>
    </source>
</evidence>
<dbReference type="PANTHER" id="PTHR21325">
    <property type="entry name" value="PHOSPHOLIPASE B, PLB1"/>
    <property type="match status" value="1"/>
</dbReference>
<comment type="catalytic activity">
    <reaction evidence="33">
        <text>a 1-acyl-sn-glycero-3-phosphocholine + H2O = sn-glycerol 3-phosphocholine + a fatty acid + H(+)</text>
        <dbReference type="Rhea" id="RHEA:15177"/>
        <dbReference type="ChEBI" id="CHEBI:15377"/>
        <dbReference type="ChEBI" id="CHEBI:15378"/>
        <dbReference type="ChEBI" id="CHEBI:16870"/>
        <dbReference type="ChEBI" id="CHEBI:28868"/>
        <dbReference type="ChEBI" id="CHEBI:58168"/>
        <dbReference type="EC" id="3.1.1.5"/>
    </reaction>
    <physiologicalReaction direction="left-to-right" evidence="33">
        <dbReference type="Rhea" id="RHEA:15178"/>
    </physiologicalReaction>
</comment>
<comment type="catalytic activity">
    <reaction evidence="35">
        <text>1-hexadecanoyl-sn-glycero-3-phosphocholine + H2O = sn-glycerol 3-phosphocholine + hexadecanoate + H(+)</text>
        <dbReference type="Rhea" id="RHEA:40435"/>
        <dbReference type="ChEBI" id="CHEBI:7896"/>
        <dbReference type="ChEBI" id="CHEBI:15377"/>
        <dbReference type="ChEBI" id="CHEBI:15378"/>
        <dbReference type="ChEBI" id="CHEBI:16870"/>
        <dbReference type="ChEBI" id="CHEBI:72998"/>
    </reaction>
    <physiologicalReaction direction="left-to-right" evidence="35">
        <dbReference type="Rhea" id="RHEA:40436"/>
    </physiologicalReaction>
</comment>
<comment type="catalytic activity">
    <reaction evidence="36">
        <text>1-hexadecanoyl-2-(9Z-octadecenoyl)-sn-glycero-3-phosphocholine + H2O = 1-hexadecanoyl-sn-glycero-3-phosphocholine + (9Z)-octadecenoate + H(+)</text>
        <dbReference type="Rhea" id="RHEA:38779"/>
        <dbReference type="ChEBI" id="CHEBI:15377"/>
        <dbReference type="ChEBI" id="CHEBI:15378"/>
        <dbReference type="ChEBI" id="CHEBI:30823"/>
        <dbReference type="ChEBI" id="CHEBI:72998"/>
        <dbReference type="ChEBI" id="CHEBI:73001"/>
    </reaction>
    <physiologicalReaction direction="left-to-right" evidence="36">
        <dbReference type="Rhea" id="RHEA:38780"/>
    </physiologicalReaction>
</comment>
<evidence type="ECO:0000256" key="24">
    <source>
        <dbReference type="ARBA" id="ARBA00047459"/>
    </source>
</evidence>
<keyword evidence="6" id="KW-0732">Signal</keyword>
<comment type="catalytic activity">
    <reaction evidence="39">
        <text>1-hexadecanoyl-2-(9Z)-octadecenoyl-3-octadecanoyl-sn-glycerol + H2O = 1-hexadecanoyl-3-octadecanoyl-sn-glycerol + (9Z)-octadecenoate + H(+)</text>
        <dbReference type="Rhea" id="RHEA:41103"/>
        <dbReference type="ChEBI" id="CHEBI:15377"/>
        <dbReference type="ChEBI" id="CHEBI:15378"/>
        <dbReference type="ChEBI" id="CHEBI:30823"/>
        <dbReference type="ChEBI" id="CHEBI:77623"/>
        <dbReference type="ChEBI" id="CHEBI:77624"/>
    </reaction>
    <physiologicalReaction direction="left-to-right" evidence="39">
        <dbReference type="Rhea" id="RHEA:41104"/>
    </physiologicalReaction>
</comment>
<evidence type="ECO:0000256" key="9">
    <source>
        <dbReference type="ARBA" id="ARBA00022989"/>
    </source>
</evidence>
<evidence type="ECO:0000256" key="8">
    <source>
        <dbReference type="ARBA" id="ARBA00022801"/>
    </source>
</evidence>
<comment type="catalytic activity">
    <reaction evidence="14">
        <text>1-hexadecanoyl-2-(9Z,12Z-octadecadienoyl)-sn-glycero-3-phosphocholine + H2O = (9Z,12Z)-octadecadienoate + 1-hexadecanoyl-sn-glycero-3-phosphocholine + H(+)</text>
        <dbReference type="Rhea" id="RHEA:40811"/>
        <dbReference type="ChEBI" id="CHEBI:15377"/>
        <dbReference type="ChEBI" id="CHEBI:15378"/>
        <dbReference type="ChEBI" id="CHEBI:30245"/>
        <dbReference type="ChEBI" id="CHEBI:72998"/>
        <dbReference type="ChEBI" id="CHEBI:73002"/>
    </reaction>
    <physiologicalReaction direction="left-to-right" evidence="14">
        <dbReference type="Rhea" id="RHEA:40812"/>
    </physiologicalReaction>
</comment>
<dbReference type="PANTHER" id="PTHR21325:SF31">
    <property type="entry name" value="GH22081P-RELATED"/>
    <property type="match status" value="1"/>
</dbReference>
<dbReference type="AlphaFoldDB" id="A0AAD7Z968"/>
<evidence type="ECO:0000256" key="31">
    <source>
        <dbReference type="ARBA" id="ARBA00048374"/>
    </source>
</evidence>
<comment type="catalytic activity">
    <reaction evidence="30">
        <text>1-hexadecanoyl-2-(9Z,12Z-octadecadienoyl)-sn-glycero-3-phosphocholine + H2O = 2-(9Z,12Z-octadecadienoyl)-sn-glycero-3-phosphocholine + hexadecanoate + H(+)</text>
        <dbReference type="Rhea" id="RHEA:40971"/>
        <dbReference type="ChEBI" id="CHEBI:7896"/>
        <dbReference type="ChEBI" id="CHEBI:15377"/>
        <dbReference type="ChEBI" id="CHEBI:15378"/>
        <dbReference type="ChEBI" id="CHEBI:73002"/>
        <dbReference type="ChEBI" id="CHEBI:76084"/>
    </reaction>
    <physiologicalReaction direction="left-to-right" evidence="30">
        <dbReference type="Rhea" id="RHEA:40972"/>
    </physiologicalReaction>
</comment>
<dbReference type="CDD" id="cd01824">
    <property type="entry name" value="Phospholipase_B_like"/>
    <property type="match status" value="1"/>
</dbReference>
<dbReference type="Proteomes" id="UP001233999">
    <property type="component" value="Unassembled WGS sequence"/>
</dbReference>
<comment type="catalytic activity">
    <reaction evidence="26">
        <text>1-hexadecanoyl-2-(9Z-octadecenoyl)-sn-glycero-3-phospho-(1'-sn-glycerol) + H2O = 1-hexadecanoyl-sn-glycero-3-phospho-(1'-sn-glycerol) + (9Z)-octadecenoate + H(+)</text>
        <dbReference type="Rhea" id="RHEA:40919"/>
        <dbReference type="ChEBI" id="CHEBI:15377"/>
        <dbReference type="ChEBI" id="CHEBI:15378"/>
        <dbReference type="ChEBI" id="CHEBI:30823"/>
        <dbReference type="ChEBI" id="CHEBI:72841"/>
        <dbReference type="ChEBI" id="CHEBI:75158"/>
    </reaction>
    <physiologicalReaction direction="left-to-right" evidence="26">
        <dbReference type="Rhea" id="RHEA:40920"/>
    </physiologicalReaction>
</comment>
<evidence type="ECO:0000256" key="39">
    <source>
        <dbReference type="ARBA" id="ARBA00048939"/>
    </source>
</evidence>
<comment type="catalytic activity">
    <reaction evidence="27">
        <text>a 1-O-alkyl-2-acyl-sn-glycero-3-phosphocholine + H2O = a 1-O-alkyl-sn-glycero-3-phosphocholine + a fatty acid + H(+)</text>
        <dbReference type="Rhea" id="RHEA:36231"/>
        <dbReference type="ChEBI" id="CHEBI:15377"/>
        <dbReference type="ChEBI" id="CHEBI:15378"/>
        <dbReference type="ChEBI" id="CHEBI:28868"/>
        <dbReference type="ChEBI" id="CHEBI:30909"/>
        <dbReference type="ChEBI" id="CHEBI:36702"/>
        <dbReference type="EC" id="3.1.1.4"/>
    </reaction>
    <physiologicalReaction direction="left-to-right" evidence="27">
        <dbReference type="Rhea" id="RHEA:36232"/>
    </physiologicalReaction>
</comment>
<dbReference type="GO" id="GO:0016324">
    <property type="term" value="C:apical plasma membrane"/>
    <property type="evidence" value="ECO:0007669"/>
    <property type="project" value="UniProtKB-SubCell"/>
</dbReference>
<comment type="catalytic activity">
    <reaction evidence="37">
        <text>1,3-dihexadecanoyl-2-(9Z-octadecenoyl)glycerol + H2O = 1,3-dihexadecanoylglycerol + (9Z)-octadecenoate + H(+)</text>
        <dbReference type="Rhea" id="RHEA:40983"/>
        <dbReference type="ChEBI" id="CHEBI:15377"/>
        <dbReference type="ChEBI" id="CHEBI:15378"/>
        <dbReference type="ChEBI" id="CHEBI:30823"/>
        <dbReference type="ChEBI" id="CHEBI:75688"/>
        <dbReference type="ChEBI" id="CHEBI:77619"/>
    </reaction>
    <physiologicalReaction direction="left-to-right" evidence="37">
        <dbReference type="Rhea" id="RHEA:40984"/>
    </physiologicalReaction>
</comment>
<comment type="catalytic activity">
    <reaction evidence="28">
        <text>1,2-di-(9Z-octadecenoyl)-sn-glycero-3-phosphocholine + H2O = 1-(9Z-octadecenoyl)-sn-glycero-3-phosphocholine + (9Z)-octadecenoate + H(+)</text>
        <dbReference type="Rhea" id="RHEA:40923"/>
        <dbReference type="ChEBI" id="CHEBI:15377"/>
        <dbReference type="ChEBI" id="CHEBI:15378"/>
        <dbReference type="ChEBI" id="CHEBI:28610"/>
        <dbReference type="ChEBI" id="CHEBI:30823"/>
        <dbReference type="ChEBI" id="CHEBI:74669"/>
    </reaction>
    <physiologicalReaction direction="left-to-right" evidence="28">
        <dbReference type="Rhea" id="RHEA:40924"/>
    </physiologicalReaction>
</comment>
<sequence length="414" mass="46948">KALIRHKKVRIKIFNHILAHRPKGRCQFILNRRGTDKANSSSNLNSYSEDQKWKFQTRVPENVRFPCATEPGSPGGRSATRPTSVHRLRPGDIDVVGAIGDSIIAGNGILSSNILEVHMETRGLSLATGGDSNWRNYLTLSNILKEFNPNIIGYAQGNAMSFMPDSKFNVAEPMAMNRDIVFQAKLLLLRMKADKNIDFEKDWKLITILMGHNDFCSDMCYRNWKALPNETRDNLKAALDYLHDNMPRTVVNLVPPLNVAIVRRITQPSAACQIYWRTVCSCFFGFKSKNHEQEFADIVEKCQQAVVVNNSRYNKKDDFAVVVQPFLVNATIPTRINDNRTDYSYLAADCFHLSQKGHAAAANSLWNNMMEPSNKKTYSLSSNVLTRFLCPTPEHPYIFTARNSQRDASRQKTI</sequence>
<keyword evidence="10" id="KW-0443">Lipid metabolism</keyword>
<evidence type="ECO:0000256" key="22">
    <source>
        <dbReference type="ARBA" id="ARBA00047363"/>
    </source>
</evidence>
<evidence type="ECO:0000256" key="27">
    <source>
        <dbReference type="ARBA" id="ARBA00048049"/>
    </source>
</evidence>
<dbReference type="EMBL" id="JASPKZ010009809">
    <property type="protein sequence ID" value="KAJ9576076.1"/>
    <property type="molecule type" value="Genomic_DNA"/>
</dbReference>
<evidence type="ECO:0000256" key="36">
    <source>
        <dbReference type="ARBA" id="ARBA00048699"/>
    </source>
</evidence>
<dbReference type="InterPro" id="IPR001087">
    <property type="entry name" value="GDSL"/>
</dbReference>
<evidence type="ECO:0000256" key="3">
    <source>
        <dbReference type="ARBA" id="ARBA00015133"/>
    </source>
</evidence>
<evidence type="ECO:0000256" key="32">
    <source>
        <dbReference type="ARBA" id="ARBA00048386"/>
    </source>
</evidence>
<reference evidence="43" key="2">
    <citation type="submission" date="2023-05" db="EMBL/GenBank/DDBJ databases">
        <authorList>
            <person name="Fouks B."/>
        </authorList>
    </citation>
    <scope>NUCLEOTIDE SEQUENCE</scope>
    <source>
        <strain evidence="43">Stay&amp;Tobe</strain>
        <tissue evidence="43">Testes</tissue>
    </source>
</reference>
<dbReference type="Gene3D" id="3.40.50.1110">
    <property type="entry name" value="SGNH hydrolase"/>
    <property type="match status" value="1"/>
</dbReference>
<comment type="subcellular location">
    <subcellularLocation>
        <location evidence="1">Apical cell membrane</location>
        <topology evidence="1">Single-pass type I membrane protein</topology>
    </subcellularLocation>
</comment>
<keyword evidence="8" id="KW-0378">Hydrolase</keyword>
<name>A0AAD7Z968_DIPPU</name>
<evidence type="ECO:0000256" key="16">
    <source>
        <dbReference type="ARBA" id="ARBA00029723"/>
    </source>
</evidence>
<evidence type="ECO:0000256" key="2">
    <source>
        <dbReference type="ARBA" id="ARBA00009979"/>
    </source>
</evidence>
<comment type="catalytic activity">
    <reaction evidence="13">
        <text>a triacylglycerol + H2O = a diacylglycerol + a fatty acid + H(+)</text>
        <dbReference type="Rhea" id="RHEA:12044"/>
        <dbReference type="ChEBI" id="CHEBI:15377"/>
        <dbReference type="ChEBI" id="CHEBI:15378"/>
        <dbReference type="ChEBI" id="CHEBI:17855"/>
        <dbReference type="ChEBI" id="CHEBI:18035"/>
        <dbReference type="ChEBI" id="CHEBI:28868"/>
        <dbReference type="EC" id="3.1.1.3"/>
    </reaction>
    <physiologicalReaction direction="left-to-right" evidence="13">
        <dbReference type="Rhea" id="RHEA:12045"/>
    </physiologicalReaction>
</comment>
<evidence type="ECO:0000313" key="43">
    <source>
        <dbReference type="EMBL" id="KAJ9576076.1"/>
    </source>
</evidence>
<evidence type="ECO:0000313" key="44">
    <source>
        <dbReference type="Proteomes" id="UP001233999"/>
    </source>
</evidence>
<dbReference type="FunFam" id="3.40.50.1110:FF:000005">
    <property type="entry name" value="Phospholipase B1"/>
    <property type="match status" value="1"/>
</dbReference>
<keyword evidence="11" id="KW-0472">Membrane</keyword>
<evidence type="ECO:0000256" key="26">
    <source>
        <dbReference type="ARBA" id="ARBA00048015"/>
    </source>
</evidence>
<evidence type="ECO:0000256" key="21">
    <source>
        <dbReference type="ARBA" id="ARBA00047324"/>
    </source>
</evidence>
<comment type="catalytic activity">
    <reaction evidence="40">
        <text>1,2-dihexadecanoyl-sn-glycero-3-phosphocholine + 2 H2O = sn-glycerol 3-phosphocholine + 2 hexadecanoate + 2 H(+)</text>
        <dbReference type="Rhea" id="RHEA:40975"/>
        <dbReference type="ChEBI" id="CHEBI:7896"/>
        <dbReference type="ChEBI" id="CHEBI:15377"/>
        <dbReference type="ChEBI" id="CHEBI:15378"/>
        <dbReference type="ChEBI" id="CHEBI:16870"/>
        <dbReference type="ChEBI" id="CHEBI:72999"/>
    </reaction>
    <physiologicalReaction direction="left-to-right" evidence="40">
        <dbReference type="Rhea" id="RHEA:40976"/>
    </physiologicalReaction>
</comment>
<gene>
    <name evidence="43" type="ORF">L9F63_007041</name>
</gene>